<gene>
    <name evidence="4" type="ORF">ACFPM7_22435</name>
</gene>
<proteinExistence type="predicted"/>
<evidence type="ECO:0000259" key="3">
    <source>
        <dbReference type="Pfam" id="PF14417"/>
    </source>
</evidence>
<dbReference type="RefSeq" id="WP_378249676.1">
    <property type="nucleotide sequence ID" value="NZ_JBHSKF010000012.1"/>
</dbReference>
<dbReference type="InterPro" id="IPR003594">
    <property type="entry name" value="HATPase_dom"/>
</dbReference>
<dbReference type="EMBL" id="JBHSKF010000012">
    <property type="protein sequence ID" value="MFC5289821.1"/>
    <property type="molecule type" value="Genomic_DNA"/>
</dbReference>
<dbReference type="CDD" id="cd16936">
    <property type="entry name" value="HATPase_RsbW-like"/>
    <property type="match status" value="1"/>
</dbReference>
<reference evidence="5" key="1">
    <citation type="journal article" date="2019" name="Int. J. Syst. Evol. Microbiol.">
        <title>The Global Catalogue of Microorganisms (GCM) 10K type strain sequencing project: providing services to taxonomists for standard genome sequencing and annotation.</title>
        <authorList>
            <consortium name="The Broad Institute Genomics Platform"/>
            <consortium name="The Broad Institute Genome Sequencing Center for Infectious Disease"/>
            <person name="Wu L."/>
            <person name="Ma J."/>
        </authorList>
    </citation>
    <scope>NUCLEOTIDE SEQUENCE [LARGE SCALE GENOMIC DNA]</scope>
    <source>
        <strain evidence="5">CCUG 59778</strain>
    </source>
</reference>
<keyword evidence="1" id="KW-0808">Transferase</keyword>
<dbReference type="Gene3D" id="3.30.565.10">
    <property type="entry name" value="Histidine kinase-like ATPase, C-terminal domain"/>
    <property type="match status" value="1"/>
</dbReference>
<feature type="domain" description="Histidine kinase/HSP90-like ATPase" evidence="2">
    <location>
        <begin position="183"/>
        <end position="294"/>
    </location>
</feature>
<keyword evidence="5" id="KW-1185">Reference proteome</keyword>
<keyword evidence="1" id="KW-0418">Kinase</keyword>
<evidence type="ECO:0000313" key="5">
    <source>
        <dbReference type="Proteomes" id="UP001596157"/>
    </source>
</evidence>
<keyword evidence="1" id="KW-0723">Serine/threonine-protein kinase</keyword>
<dbReference type="InterPro" id="IPR047718">
    <property type="entry name" value="RsbA-like_anti_sig"/>
</dbReference>
<dbReference type="PANTHER" id="PTHR35526:SF3">
    <property type="entry name" value="ANTI-SIGMA-F FACTOR RSBW"/>
    <property type="match status" value="1"/>
</dbReference>
<accession>A0ABW0EVA4</accession>
<sequence length="298" mass="31465">MSARGSAHDALVYTDPADLITRSADFLRAGLDDGARAVVFAPPATAEPLRSAVGADLRVLDMATAGANPARIIPALRELTSSGEPVVAICQAWWPGRSAAESAEVALHEALVDIAFADGPDLRVRCPYPTRKPEWVRSCHREVVADGVAGGSGGYDPDLAAATFSAVLEDTTAEVTDVTHFSLDDLPELRDLVTIRASAAGLDRDKALDLTLAANEIVTNSICHGGERGTLRVWGEDGAIVCEVSDSGHLDSAMTGRVAPLPSVRGGRGIWLANQLCDLVQIRSCPKRGTVVRLWMHG</sequence>
<organism evidence="4 5">
    <name type="scientific">Actinokineospora guangxiensis</name>
    <dbReference type="NCBI Taxonomy" id="1490288"/>
    <lineage>
        <taxon>Bacteria</taxon>
        <taxon>Bacillati</taxon>
        <taxon>Actinomycetota</taxon>
        <taxon>Actinomycetes</taxon>
        <taxon>Pseudonocardiales</taxon>
        <taxon>Pseudonocardiaceae</taxon>
        <taxon>Actinokineospora</taxon>
    </lineage>
</organism>
<dbReference type="PANTHER" id="PTHR35526">
    <property type="entry name" value="ANTI-SIGMA-F FACTOR RSBW-RELATED"/>
    <property type="match status" value="1"/>
</dbReference>
<name>A0ABW0EVA4_9PSEU</name>
<protein>
    <submittedName>
        <fullName evidence="4">Anti-sigma factor RsbA family regulatory protein</fullName>
    </submittedName>
</protein>
<feature type="domain" description="MEDS" evidence="3">
    <location>
        <begin position="8"/>
        <end position="132"/>
    </location>
</feature>
<evidence type="ECO:0000313" key="4">
    <source>
        <dbReference type="EMBL" id="MFC5289821.1"/>
    </source>
</evidence>
<dbReference type="Pfam" id="PF13581">
    <property type="entry name" value="HATPase_c_2"/>
    <property type="match status" value="1"/>
</dbReference>
<dbReference type="InterPro" id="IPR036890">
    <property type="entry name" value="HATPase_C_sf"/>
</dbReference>
<evidence type="ECO:0000256" key="1">
    <source>
        <dbReference type="ARBA" id="ARBA00022527"/>
    </source>
</evidence>
<dbReference type="InterPro" id="IPR050267">
    <property type="entry name" value="Anti-sigma-factor_SerPK"/>
</dbReference>
<dbReference type="SUPFAM" id="SSF55874">
    <property type="entry name" value="ATPase domain of HSP90 chaperone/DNA topoisomerase II/histidine kinase"/>
    <property type="match status" value="1"/>
</dbReference>
<dbReference type="Pfam" id="PF14417">
    <property type="entry name" value="MEDS"/>
    <property type="match status" value="1"/>
</dbReference>
<dbReference type="NCBIfam" id="NF041045">
    <property type="entry name" value="RsbA_anti_sig"/>
    <property type="match status" value="1"/>
</dbReference>
<dbReference type="Proteomes" id="UP001596157">
    <property type="component" value="Unassembled WGS sequence"/>
</dbReference>
<dbReference type="InterPro" id="IPR025847">
    <property type="entry name" value="MEDS_domain"/>
</dbReference>
<evidence type="ECO:0000259" key="2">
    <source>
        <dbReference type="Pfam" id="PF13581"/>
    </source>
</evidence>
<comment type="caution">
    <text evidence="4">The sequence shown here is derived from an EMBL/GenBank/DDBJ whole genome shotgun (WGS) entry which is preliminary data.</text>
</comment>